<evidence type="ECO:0000313" key="6">
    <source>
        <dbReference type="EMBL" id="GAA1694959.1"/>
    </source>
</evidence>
<dbReference type="InterPro" id="IPR050109">
    <property type="entry name" value="HTH-type_TetR-like_transc_reg"/>
</dbReference>
<keyword evidence="1" id="KW-0805">Transcription regulation</keyword>
<dbReference type="PANTHER" id="PTHR30055">
    <property type="entry name" value="HTH-TYPE TRANSCRIPTIONAL REGULATOR RUTR"/>
    <property type="match status" value="1"/>
</dbReference>
<keyword evidence="7" id="KW-1185">Reference proteome</keyword>
<sequence>MAPEGYHHGNLRPALVQAARELLADGRDSDPSLREVARRAGVSHAAPYRHFGNFAALREEVAAAVMRDLAAAIRSAGRRAGDHPEMALRAAATAYLRYQLSHPGEAKQFIERNHADIPADSPALAAGEDALVALGEILYRGQQSGVFVDTDIELLVKTCWALVHGVHMFVTIGKYERVSPAKASQLVDPHLDLLLSGIRVTGAPPAAATSK</sequence>
<dbReference type="PANTHER" id="PTHR30055:SF234">
    <property type="entry name" value="HTH-TYPE TRANSCRIPTIONAL REGULATOR BETI"/>
    <property type="match status" value="1"/>
</dbReference>
<keyword evidence="3" id="KW-0804">Transcription</keyword>
<dbReference type="InterPro" id="IPR009057">
    <property type="entry name" value="Homeodomain-like_sf"/>
</dbReference>
<dbReference type="InterPro" id="IPR036271">
    <property type="entry name" value="Tet_transcr_reg_TetR-rel_C_sf"/>
</dbReference>
<dbReference type="SUPFAM" id="SSF48498">
    <property type="entry name" value="Tetracyclin repressor-like, C-terminal domain"/>
    <property type="match status" value="1"/>
</dbReference>
<gene>
    <name evidence="6" type="ORF">GCM10009765_50250</name>
</gene>
<comment type="caution">
    <text evidence="6">The sequence shown here is derived from an EMBL/GenBank/DDBJ whole genome shotgun (WGS) entry which is preliminary data.</text>
</comment>
<evidence type="ECO:0000313" key="7">
    <source>
        <dbReference type="Proteomes" id="UP001500618"/>
    </source>
</evidence>
<dbReference type="InterPro" id="IPR025996">
    <property type="entry name" value="MT1864/Rv1816-like_C"/>
</dbReference>
<dbReference type="PROSITE" id="PS50977">
    <property type="entry name" value="HTH_TETR_2"/>
    <property type="match status" value="1"/>
</dbReference>
<feature type="domain" description="HTH tetR-type" evidence="5">
    <location>
        <begin position="9"/>
        <end position="69"/>
    </location>
</feature>
<dbReference type="EMBL" id="BAAANY010000020">
    <property type="protein sequence ID" value="GAA1694959.1"/>
    <property type="molecule type" value="Genomic_DNA"/>
</dbReference>
<evidence type="ECO:0000256" key="2">
    <source>
        <dbReference type="ARBA" id="ARBA00023125"/>
    </source>
</evidence>
<dbReference type="Gene3D" id="1.10.357.10">
    <property type="entry name" value="Tetracycline Repressor, domain 2"/>
    <property type="match status" value="1"/>
</dbReference>
<reference evidence="6 7" key="1">
    <citation type="journal article" date="2019" name="Int. J. Syst. Evol. Microbiol.">
        <title>The Global Catalogue of Microorganisms (GCM) 10K type strain sequencing project: providing services to taxonomists for standard genome sequencing and annotation.</title>
        <authorList>
            <consortium name="The Broad Institute Genomics Platform"/>
            <consortium name="The Broad Institute Genome Sequencing Center for Infectious Disease"/>
            <person name="Wu L."/>
            <person name="Ma J."/>
        </authorList>
    </citation>
    <scope>NUCLEOTIDE SEQUENCE [LARGE SCALE GENOMIC DNA]</scope>
    <source>
        <strain evidence="6 7">JCM 14718</strain>
    </source>
</reference>
<dbReference type="Pfam" id="PF00440">
    <property type="entry name" value="TetR_N"/>
    <property type="match status" value="1"/>
</dbReference>
<evidence type="ECO:0000256" key="1">
    <source>
        <dbReference type="ARBA" id="ARBA00023015"/>
    </source>
</evidence>
<accession>A0ABN2HX01</accession>
<keyword evidence="2 4" id="KW-0238">DNA-binding</keyword>
<proteinExistence type="predicted"/>
<dbReference type="Proteomes" id="UP001500618">
    <property type="component" value="Unassembled WGS sequence"/>
</dbReference>
<protein>
    <recommendedName>
        <fullName evidence="5">HTH tetR-type domain-containing protein</fullName>
    </recommendedName>
</protein>
<dbReference type="RefSeq" id="WP_344312937.1">
    <property type="nucleotide sequence ID" value="NZ_BAAANY010000020.1"/>
</dbReference>
<organism evidence="6 7">
    <name type="scientific">Fodinicola feengrottensis</name>
    <dbReference type="NCBI Taxonomy" id="435914"/>
    <lineage>
        <taxon>Bacteria</taxon>
        <taxon>Bacillati</taxon>
        <taxon>Actinomycetota</taxon>
        <taxon>Actinomycetes</taxon>
        <taxon>Mycobacteriales</taxon>
        <taxon>Fodinicola</taxon>
    </lineage>
</organism>
<evidence type="ECO:0000256" key="4">
    <source>
        <dbReference type="PROSITE-ProRule" id="PRU00335"/>
    </source>
</evidence>
<dbReference type="InterPro" id="IPR001647">
    <property type="entry name" value="HTH_TetR"/>
</dbReference>
<feature type="DNA-binding region" description="H-T-H motif" evidence="4">
    <location>
        <begin position="32"/>
        <end position="51"/>
    </location>
</feature>
<dbReference type="SUPFAM" id="SSF46689">
    <property type="entry name" value="Homeodomain-like"/>
    <property type="match status" value="1"/>
</dbReference>
<dbReference type="Pfam" id="PF13305">
    <property type="entry name" value="TetR_C_33"/>
    <property type="match status" value="1"/>
</dbReference>
<name>A0ABN2HX01_9ACTN</name>
<evidence type="ECO:0000259" key="5">
    <source>
        <dbReference type="PROSITE" id="PS50977"/>
    </source>
</evidence>
<evidence type="ECO:0000256" key="3">
    <source>
        <dbReference type="ARBA" id="ARBA00023163"/>
    </source>
</evidence>